<proteinExistence type="predicted"/>
<reference evidence="1 2" key="1">
    <citation type="journal article" date="2024" name="bioRxiv">
        <title>A reference genome for Trichogramma kaykai: A tiny desert-dwelling parasitoid wasp with competing sex-ratio distorters.</title>
        <authorList>
            <person name="Culotta J."/>
            <person name="Lindsey A.R."/>
        </authorList>
    </citation>
    <scope>NUCLEOTIDE SEQUENCE [LARGE SCALE GENOMIC DNA]</scope>
    <source>
        <strain evidence="1 2">KSX58</strain>
    </source>
</reference>
<organism evidence="1 2">
    <name type="scientific">Trichogramma kaykai</name>
    <dbReference type="NCBI Taxonomy" id="54128"/>
    <lineage>
        <taxon>Eukaryota</taxon>
        <taxon>Metazoa</taxon>
        <taxon>Ecdysozoa</taxon>
        <taxon>Arthropoda</taxon>
        <taxon>Hexapoda</taxon>
        <taxon>Insecta</taxon>
        <taxon>Pterygota</taxon>
        <taxon>Neoptera</taxon>
        <taxon>Endopterygota</taxon>
        <taxon>Hymenoptera</taxon>
        <taxon>Apocrita</taxon>
        <taxon>Proctotrupomorpha</taxon>
        <taxon>Chalcidoidea</taxon>
        <taxon>Trichogrammatidae</taxon>
        <taxon>Trichogramma</taxon>
    </lineage>
</organism>
<keyword evidence="2" id="KW-1185">Reference proteome</keyword>
<name>A0ABD2WEW2_9HYME</name>
<dbReference type="EMBL" id="JBJJXI010000109">
    <property type="protein sequence ID" value="KAL3391446.1"/>
    <property type="molecule type" value="Genomic_DNA"/>
</dbReference>
<dbReference type="AlphaFoldDB" id="A0ABD2WEW2"/>
<gene>
    <name evidence="1" type="ORF">TKK_013780</name>
</gene>
<dbReference type="Proteomes" id="UP001627154">
    <property type="component" value="Unassembled WGS sequence"/>
</dbReference>
<protein>
    <submittedName>
        <fullName evidence="1">Uncharacterized protein</fullName>
    </submittedName>
</protein>
<sequence>MLSKPNPQVPLLARICKCYSSKQLLQAQLSAEEDDLIRETQATLALDDEPTGHESSLAPVTQAEVVADAASALKPLEEVGSFIIYNNILLSVFKIA</sequence>
<comment type="caution">
    <text evidence="1">The sequence shown here is derived from an EMBL/GenBank/DDBJ whole genome shotgun (WGS) entry which is preliminary data.</text>
</comment>
<evidence type="ECO:0000313" key="2">
    <source>
        <dbReference type="Proteomes" id="UP001627154"/>
    </source>
</evidence>
<evidence type="ECO:0000313" key="1">
    <source>
        <dbReference type="EMBL" id="KAL3391446.1"/>
    </source>
</evidence>
<accession>A0ABD2WEW2</accession>